<evidence type="ECO:0000259" key="2">
    <source>
        <dbReference type="Pfam" id="PF13439"/>
    </source>
</evidence>
<dbReference type="GO" id="GO:0016757">
    <property type="term" value="F:glycosyltransferase activity"/>
    <property type="evidence" value="ECO:0007669"/>
    <property type="project" value="InterPro"/>
</dbReference>
<protein>
    <recommendedName>
        <fullName evidence="5">Glycosyltransferase subfamily 4-like N-terminal domain-containing protein</fullName>
    </recommendedName>
</protein>
<dbReference type="AlphaFoldDB" id="A0A0S8FNS1"/>
<feature type="domain" description="Glycosyltransferase subfamily 4-like N-terminal" evidence="2">
    <location>
        <begin position="24"/>
        <end position="204"/>
    </location>
</feature>
<comment type="caution">
    <text evidence="3">The sequence shown here is derived from an EMBL/GenBank/DDBJ whole genome shotgun (WGS) entry which is preliminary data.</text>
</comment>
<dbReference type="PANTHER" id="PTHR45947">
    <property type="entry name" value="SULFOQUINOVOSYL TRANSFERASE SQD2"/>
    <property type="match status" value="1"/>
</dbReference>
<dbReference type="STRING" id="1703779.AMJ83_11125"/>
<dbReference type="Gene3D" id="3.40.50.2000">
    <property type="entry name" value="Glycogen Phosphorylase B"/>
    <property type="match status" value="2"/>
</dbReference>
<dbReference type="Proteomes" id="UP000051373">
    <property type="component" value="Unassembled WGS sequence"/>
</dbReference>
<dbReference type="PANTHER" id="PTHR45947:SF15">
    <property type="entry name" value="TEICHURONIC ACID BIOSYNTHESIS GLYCOSYLTRANSFERASE TUAC-RELATED"/>
    <property type="match status" value="1"/>
</dbReference>
<dbReference type="Pfam" id="PF00534">
    <property type="entry name" value="Glycos_transf_1"/>
    <property type="match status" value="1"/>
</dbReference>
<evidence type="ECO:0000259" key="1">
    <source>
        <dbReference type="Pfam" id="PF00534"/>
    </source>
</evidence>
<dbReference type="InterPro" id="IPR028098">
    <property type="entry name" value="Glyco_trans_4-like_N"/>
</dbReference>
<organism evidence="3 4">
    <name type="scientific">candidate division WOR_3 bacterium SM23_42</name>
    <dbReference type="NCBI Taxonomy" id="1703779"/>
    <lineage>
        <taxon>Bacteria</taxon>
        <taxon>Bacteria division WOR-3</taxon>
    </lineage>
</organism>
<proteinExistence type="predicted"/>
<evidence type="ECO:0000313" key="3">
    <source>
        <dbReference type="EMBL" id="KPK62374.1"/>
    </source>
</evidence>
<sequence>MKRKKNILVLTSTFPRWKGDPVTARFVYDLAAGLTKYFNIYVLCPHTSGAKVHETIENMEVFRFRYFYPSRFEQVSKGEGMTANLRRGLFPKLQVLPFLISETITLVLLIGRRDIDLINTHWMIPQGFLGAVTRRLFKVPHLMTVHAAGIFALMRFPLGRPIGKFIVSRTDDIVAVSSYIKARIDDLVGYDTHATILPMGVNTQKFTANKDKTSLRKRHGIKSKYVLLFVGKLVPKKGLTYLTEAMQYVTRKNKDVELIVIGGGPLREALTEQATSIGVSQYVKFLGWVDNDKLPEYYGLSDVVIVPSIVDARGETEGMPVVIQEALASGRPVIASRVSGIPDVIVEGYNGWLIKERDPLELSNKIEEVLRSADLETVGANAVLTARKYDWSETAKKFKEVIDRAIK</sequence>
<dbReference type="Pfam" id="PF13439">
    <property type="entry name" value="Glyco_transf_4"/>
    <property type="match status" value="1"/>
</dbReference>
<gene>
    <name evidence="3" type="ORF">AMJ83_11125</name>
</gene>
<dbReference type="SUPFAM" id="SSF53756">
    <property type="entry name" value="UDP-Glycosyltransferase/glycogen phosphorylase"/>
    <property type="match status" value="1"/>
</dbReference>
<reference evidence="3 4" key="1">
    <citation type="journal article" date="2015" name="Microbiome">
        <title>Genomic resolution of linkages in carbon, nitrogen, and sulfur cycling among widespread estuary sediment bacteria.</title>
        <authorList>
            <person name="Baker B.J."/>
            <person name="Lazar C.S."/>
            <person name="Teske A.P."/>
            <person name="Dick G.J."/>
        </authorList>
    </citation>
    <scope>NUCLEOTIDE SEQUENCE [LARGE SCALE GENOMIC DNA]</scope>
    <source>
        <strain evidence="3">SM23_42</strain>
    </source>
</reference>
<feature type="domain" description="Glycosyl transferase family 1" evidence="1">
    <location>
        <begin position="212"/>
        <end position="375"/>
    </location>
</feature>
<dbReference type="InterPro" id="IPR001296">
    <property type="entry name" value="Glyco_trans_1"/>
</dbReference>
<dbReference type="EMBL" id="LJUJ01000040">
    <property type="protein sequence ID" value="KPK62374.1"/>
    <property type="molecule type" value="Genomic_DNA"/>
</dbReference>
<dbReference type="InterPro" id="IPR050194">
    <property type="entry name" value="Glycosyltransferase_grp1"/>
</dbReference>
<name>A0A0S8FNS1_UNCW3</name>
<evidence type="ECO:0000313" key="4">
    <source>
        <dbReference type="Proteomes" id="UP000051373"/>
    </source>
</evidence>
<evidence type="ECO:0008006" key="5">
    <source>
        <dbReference type="Google" id="ProtNLM"/>
    </source>
</evidence>
<accession>A0A0S8FNS1</accession>